<dbReference type="AlphaFoldDB" id="A0AAQ3MA49"/>
<keyword evidence="3" id="KW-0496">Mitochondrion</keyword>
<evidence type="ECO:0000313" key="7">
    <source>
        <dbReference type="Proteomes" id="UP001303373"/>
    </source>
</evidence>
<dbReference type="EMBL" id="CP138590">
    <property type="protein sequence ID" value="WPH03757.1"/>
    <property type="molecule type" value="Genomic_DNA"/>
</dbReference>
<evidence type="ECO:0000256" key="5">
    <source>
        <dbReference type="SAM" id="MobiDB-lite"/>
    </source>
</evidence>
<feature type="compositionally biased region" description="Polar residues" evidence="5">
    <location>
        <begin position="44"/>
        <end position="55"/>
    </location>
</feature>
<accession>A0AAQ3MA49</accession>
<dbReference type="Pfam" id="PF02297">
    <property type="entry name" value="COX6B"/>
    <property type="match status" value="1"/>
</dbReference>
<proteinExistence type="predicted"/>
<organism evidence="6 7">
    <name type="scientific">Acrodontium crateriforme</name>
    <dbReference type="NCBI Taxonomy" id="150365"/>
    <lineage>
        <taxon>Eukaryota</taxon>
        <taxon>Fungi</taxon>
        <taxon>Dikarya</taxon>
        <taxon>Ascomycota</taxon>
        <taxon>Pezizomycotina</taxon>
        <taxon>Dothideomycetes</taxon>
        <taxon>Dothideomycetidae</taxon>
        <taxon>Mycosphaerellales</taxon>
        <taxon>Teratosphaeriaceae</taxon>
        <taxon>Acrodontium</taxon>
    </lineage>
</organism>
<evidence type="ECO:0000256" key="3">
    <source>
        <dbReference type="ARBA" id="ARBA00023128"/>
    </source>
</evidence>
<keyword evidence="7" id="KW-1185">Reference proteome</keyword>
<dbReference type="GO" id="GO:0033108">
    <property type="term" value="P:mitochondrial respiratory chain complex assembly"/>
    <property type="evidence" value="ECO:0007669"/>
    <property type="project" value="TreeGrafter"/>
</dbReference>
<evidence type="ECO:0000256" key="1">
    <source>
        <dbReference type="ARBA" id="ARBA00003875"/>
    </source>
</evidence>
<keyword evidence="4" id="KW-1015">Disulfide bond</keyword>
<comment type="subcellular location">
    <subcellularLocation>
        <location evidence="2">Mitochondrion intermembrane space</location>
    </subcellularLocation>
</comment>
<gene>
    <name evidence="6" type="ORF">R9X50_00664000</name>
</gene>
<name>A0AAQ3MA49_9PEZI</name>
<dbReference type="PANTHER" id="PTHR46811:SF1">
    <property type="entry name" value="COILED-COIL-HELIX-COILED-COIL-HELIX DOMAIN-CONTAINING PROTEIN 7"/>
    <property type="match status" value="1"/>
</dbReference>
<reference evidence="6 7" key="1">
    <citation type="submission" date="2023-11" db="EMBL/GenBank/DDBJ databases">
        <title>An acidophilic fungus is an integral part of prey digestion in a carnivorous sundew plant.</title>
        <authorList>
            <person name="Tsai I.J."/>
        </authorList>
    </citation>
    <scope>NUCLEOTIDE SEQUENCE [LARGE SCALE GENOMIC DNA]</scope>
    <source>
        <strain evidence="6">169a</strain>
    </source>
</reference>
<evidence type="ECO:0000256" key="2">
    <source>
        <dbReference type="ARBA" id="ARBA00004569"/>
    </source>
</evidence>
<sequence>MTSLHNLHNKRPHHLATLAVLHLIMADQSPSKPPPETKPSSETQKQTEWQQSGARFSSKRYSEYFDPCQEAADRSLKCLRRNGGDRAMCMDYFDAYKDCKKAWMEEMKEAKRKEGKGWFG</sequence>
<evidence type="ECO:0000313" key="6">
    <source>
        <dbReference type="EMBL" id="WPH03757.1"/>
    </source>
</evidence>
<dbReference type="InterPro" id="IPR051040">
    <property type="entry name" value="COX23"/>
</dbReference>
<dbReference type="Proteomes" id="UP001303373">
    <property type="component" value="Chromosome 11"/>
</dbReference>
<protein>
    <submittedName>
        <fullName evidence="6">Cytochrome c oxidase-assembly factor cox23, mitochondrial</fullName>
    </submittedName>
</protein>
<dbReference type="InterPro" id="IPR009069">
    <property type="entry name" value="Cys_alpha_HP_mot_SF"/>
</dbReference>
<dbReference type="PROSITE" id="PS51808">
    <property type="entry name" value="CHCH"/>
    <property type="match status" value="1"/>
</dbReference>
<feature type="region of interest" description="Disordered" evidence="5">
    <location>
        <begin position="22"/>
        <end position="56"/>
    </location>
</feature>
<comment type="function">
    <text evidence="1">Required for the assembly of cytochrome c oxidase.</text>
</comment>
<dbReference type="GO" id="GO:0005758">
    <property type="term" value="C:mitochondrial intermembrane space"/>
    <property type="evidence" value="ECO:0007669"/>
    <property type="project" value="UniProtKB-SubCell"/>
</dbReference>
<dbReference type="InterPro" id="IPR048280">
    <property type="entry name" value="COX6B-like"/>
</dbReference>
<dbReference type="SUPFAM" id="SSF47072">
    <property type="entry name" value="Cysteine alpha-hairpin motif"/>
    <property type="match status" value="1"/>
</dbReference>
<dbReference type="PANTHER" id="PTHR46811">
    <property type="entry name" value="COILED-COIL-HELIX-COILED-COIL-HELIX DOMAIN-CONTAINING PROTEIN 7"/>
    <property type="match status" value="1"/>
</dbReference>
<evidence type="ECO:0000256" key="4">
    <source>
        <dbReference type="ARBA" id="ARBA00023157"/>
    </source>
</evidence>